<keyword evidence="2" id="KW-1185">Reference proteome</keyword>
<sequence length="129" mass="13740">MPPNTSTSNPSTPSTGGITLNPADLTLLALALENTPKLDHHITAERLGIKPDAARKRWEALRRKIVEGAEMGEGEGKEGKEGKAIKAEGEIGGRKAVKGGKKKVGKEKKVVEVKVEGDDCEDEGEDEDV</sequence>
<evidence type="ECO:0000313" key="2">
    <source>
        <dbReference type="Proteomes" id="UP000664132"/>
    </source>
</evidence>
<proteinExistence type="predicted"/>
<organism evidence="1 2">
    <name type="scientific">Cadophora malorum</name>
    <dbReference type="NCBI Taxonomy" id="108018"/>
    <lineage>
        <taxon>Eukaryota</taxon>
        <taxon>Fungi</taxon>
        <taxon>Dikarya</taxon>
        <taxon>Ascomycota</taxon>
        <taxon>Pezizomycotina</taxon>
        <taxon>Leotiomycetes</taxon>
        <taxon>Helotiales</taxon>
        <taxon>Ploettnerulaceae</taxon>
        <taxon>Cadophora</taxon>
    </lineage>
</organism>
<name>A0A8H7T4Q4_9HELO</name>
<dbReference type="AlphaFoldDB" id="A0A8H7T4Q4"/>
<dbReference type="EMBL" id="JAFJYH010000342">
    <property type="protein sequence ID" value="KAG4412951.1"/>
    <property type="molecule type" value="Genomic_DNA"/>
</dbReference>
<protein>
    <submittedName>
        <fullName evidence="1">Uncharacterized protein</fullName>
    </submittedName>
</protein>
<gene>
    <name evidence="1" type="ORF">IFR04_013901</name>
</gene>
<reference evidence="1" key="1">
    <citation type="submission" date="2021-02" db="EMBL/GenBank/DDBJ databases">
        <title>Genome sequence Cadophora malorum strain M34.</title>
        <authorList>
            <person name="Stefanovic E."/>
            <person name="Vu D."/>
            <person name="Scully C."/>
            <person name="Dijksterhuis J."/>
            <person name="Roader J."/>
            <person name="Houbraken J."/>
        </authorList>
    </citation>
    <scope>NUCLEOTIDE SEQUENCE</scope>
    <source>
        <strain evidence="1">M34</strain>
    </source>
</reference>
<accession>A0A8H7T4Q4</accession>
<evidence type="ECO:0000313" key="1">
    <source>
        <dbReference type="EMBL" id="KAG4412951.1"/>
    </source>
</evidence>
<comment type="caution">
    <text evidence="1">The sequence shown here is derived from an EMBL/GenBank/DDBJ whole genome shotgun (WGS) entry which is preliminary data.</text>
</comment>
<dbReference type="Proteomes" id="UP000664132">
    <property type="component" value="Unassembled WGS sequence"/>
</dbReference>